<evidence type="ECO:0000313" key="1">
    <source>
        <dbReference type="EMBL" id="CAG8757861.1"/>
    </source>
</evidence>
<dbReference type="Proteomes" id="UP000789525">
    <property type="component" value="Unassembled WGS sequence"/>
</dbReference>
<proteinExistence type="predicted"/>
<accession>A0ACA9QPW1</accession>
<organism evidence="1 2">
    <name type="scientific">Acaulospora colombiana</name>
    <dbReference type="NCBI Taxonomy" id="27376"/>
    <lineage>
        <taxon>Eukaryota</taxon>
        <taxon>Fungi</taxon>
        <taxon>Fungi incertae sedis</taxon>
        <taxon>Mucoromycota</taxon>
        <taxon>Glomeromycotina</taxon>
        <taxon>Glomeromycetes</taxon>
        <taxon>Diversisporales</taxon>
        <taxon>Acaulosporaceae</taxon>
        <taxon>Acaulospora</taxon>
    </lineage>
</organism>
<name>A0ACA9QPW1_9GLOM</name>
<evidence type="ECO:0000313" key="2">
    <source>
        <dbReference type="Proteomes" id="UP000789525"/>
    </source>
</evidence>
<reference evidence="1" key="1">
    <citation type="submission" date="2021-06" db="EMBL/GenBank/DDBJ databases">
        <authorList>
            <person name="Kallberg Y."/>
            <person name="Tangrot J."/>
            <person name="Rosling A."/>
        </authorList>
    </citation>
    <scope>NUCLEOTIDE SEQUENCE</scope>
    <source>
        <strain evidence="1">CL356</strain>
    </source>
</reference>
<dbReference type="EMBL" id="CAJVPT010057078">
    <property type="protein sequence ID" value="CAG8757861.1"/>
    <property type="molecule type" value="Genomic_DNA"/>
</dbReference>
<sequence length="157" mass="17789">VQYNMLHRDRVEMEYLYLFTEYKLGGAIWSPLAGGILTGKHNESIAEDSRLALKENAVMERLRKGLLSEEGKMKINKVKKLMPIAEKVGVTPAQLALAWCMIQPHVDTVITGVSKPEQMEENLRAVELKSKLTPGILQEIEEILDNRPTPPFNFRDS</sequence>
<protein>
    <submittedName>
        <fullName evidence="1">4407_t:CDS:1</fullName>
    </submittedName>
</protein>
<feature type="non-terminal residue" evidence="1">
    <location>
        <position position="1"/>
    </location>
</feature>
<gene>
    <name evidence="1" type="ORF">ACOLOM_LOCUS13054</name>
</gene>
<keyword evidence="2" id="KW-1185">Reference proteome</keyword>
<comment type="caution">
    <text evidence="1">The sequence shown here is derived from an EMBL/GenBank/DDBJ whole genome shotgun (WGS) entry which is preliminary data.</text>
</comment>